<evidence type="ECO:0008006" key="4">
    <source>
        <dbReference type="Google" id="ProtNLM"/>
    </source>
</evidence>
<dbReference type="Proteomes" id="UP000191418">
    <property type="component" value="Unassembled WGS sequence"/>
</dbReference>
<name>A0A1T4KMJ5_9GAMM</name>
<feature type="transmembrane region" description="Helical" evidence="1">
    <location>
        <begin position="21"/>
        <end position="37"/>
    </location>
</feature>
<dbReference type="RefSeq" id="WP_078743752.1">
    <property type="nucleotide sequence ID" value="NZ_FUXG01000001.1"/>
</dbReference>
<dbReference type="EMBL" id="MTSM01000005">
    <property type="protein sequence ID" value="OPX56073.1"/>
    <property type="molecule type" value="Genomic_DNA"/>
</dbReference>
<protein>
    <recommendedName>
        <fullName evidence="4">Toxin CptA</fullName>
    </recommendedName>
</protein>
<accession>A0A1T4KMJ5</accession>
<evidence type="ECO:0000256" key="1">
    <source>
        <dbReference type="SAM" id="Phobius"/>
    </source>
</evidence>
<dbReference type="Pfam" id="PF07254">
    <property type="entry name" value="Cpta_toxin"/>
    <property type="match status" value="1"/>
</dbReference>
<organism evidence="2 3">
    <name type="scientific">Oceanospirillum multiglobuliferum</name>
    <dbReference type="NCBI Taxonomy" id="64969"/>
    <lineage>
        <taxon>Bacteria</taxon>
        <taxon>Pseudomonadati</taxon>
        <taxon>Pseudomonadota</taxon>
        <taxon>Gammaproteobacteria</taxon>
        <taxon>Oceanospirillales</taxon>
        <taxon>Oceanospirillaceae</taxon>
        <taxon>Oceanospirillum</taxon>
    </lineage>
</organism>
<dbReference type="STRING" id="64969.SAMN02745127_00131"/>
<sequence>MQKTAIWITLNPSKILDGWRLLSHLIPFIFLLLYLPLSASLLLFFAVCYGLLSLLAISYFVRDDATIQHCAYNDGQWHLKDKSGATRQVLLFRKVLFADLFIWCWFIDARGQSYRLHIWPDSASAEARRQLRVLLRLAS</sequence>
<evidence type="ECO:0000313" key="3">
    <source>
        <dbReference type="Proteomes" id="UP000191418"/>
    </source>
</evidence>
<comment type="caution">
    <text evidence="2">The sequence shown here is derived from an EMBL/GenBank/DDBJ whole genome shotgun (WGS) entry which is preliminary data.</text>
</comment>
<keyword evidence="3" id="KW-1185">Reference proteome</keyword>
<feature type="transmembrane region" description="Helical" evidence="1">
    <location>
        <begin position="43"/>
        <end position="61"/>
    </location>
</feature>
<dbReference type="InterPro" id="IPR009883">
    <property type="entry name" value="YgfX"/>
</dbReference>
<keyword evidence="1" id="KW-1133">Transmembrane helix</keyword>
<keyword evidence="1" id="KW-0472">Membrane</keyword>
<dbReference type="AlphaFoldDB" id="A0A1T4KMJ5"/>
<keyword evidence="1" id="KW-0812">Transmembrane</keyword>
<proteinExistence type="predicted"/>
<reference evidence="2 3" key="1">
    <citation type="submission" date="2017-01" db="EMBL/GenBank/DDBJ databases">
        <title>Genome Sequencing of a Marine Spirillum, Oceanospirillum multiglobuliferum ATCC 33336, from Japan.</title>
        <authorList>
            <person name="Carney J.G."/>
            <person name="Trachtenberg A.M."/>
            <person name="Rheaume B.A."/>
            <person name="Linnane J.D."/>
            <person name="Pitts N.L."/>
            <person name="Mykles D.L."/>
            <person name="Maclea K.S."/>
        </authorList>
    </citation>
    <scope>NUCLEOTIDE SEQUENCE [LARGE SCALE GENOMIC DNA]</scope>
    <source>
        <strain evidence="2 3">ATCC 33336</strain>
    </source>
</reference>
<evidence type="ECO:0000313" key="2">
    <source>
        <dbReference type="EMBL" id="OPX56073.1"/>
    </source>
</evidence>
<gene>
    <name evidence="2" type="ORF">BTE48_05870</name>
</gene>